<feature type="compositionally biased region" description="Polar residues" evidence="1">
    <location>
        <begin position="57"/>
        <end position="75"/>
    </location>
</feature>
<gene>
    <name evidence="2" type="ORF">MCOR_14642</name>
</gene>
<dbReference type="AlphaFoldDB" id="A0A6J8B4P7"/>
<name>A0A6J8B4P7_MYTCO</name>
<sequence length="302" mass="34322">MSIGQEPIEKRTVVNLRLLTKNNRKRVDKKSGKKQLRQNDYDPVVEPAPDSAYLVNTPKTPSQVHSTQKSLQKSALKTKSKTPHSKKKLHFNLETVNENDNDSCHISPDEKEDNIITLDETPPSKKIKLEFPSPPISIEIEQEKKHGMYDTLTTSSEIQLSQIYSHGKKRLLVKIPEVQKQTNSIDCGLFAIANAVEFCFTSFSGGIHVEFDNEIFREHLVICLEKGEFIPFPKKKIGMKGKPKYKTSVVECNCECGKCDSVEDMLGCEWQKGVKKCNIWKHVSCMRIKEGDTFLCSKHITN</sequence>
<accession>A0A6J8B4P7</accession>
<feature type="compositionally biased region" description="Basic residues" evidence="1">
    <location>
        <begin position="76"/>
        <end position="88"/>
    </location>
</feature>
<protein>
    <recommendedName>
        <fullName evidence="4">Ubiquitin-like protease family profile domain-containing protein</fullName>
    </recommendedName>
</protein>
<dbReference type="InterPro" id="IPR038765">
    <property type="entry name" value="Papain-like_cys_pep_sf"/>
</dbReference>
<dbReference type="SUPFAM" id="SSF54001">
    <property type="entry name" value="Cysteine proteinases"/>
    <property type="match status" value="1"/>
</dbReference>
<reference evidence="2 3" key="1">
    <citation type="submission" date="2020-06" db="EMBL/GenBank/DDBJ databases">
        <authorList>
            <person name="Li R."/>
            <person name="Bekaert M."/>
        </authorList>
    </citation>
    <scope>NUCLEOTIDE SEQUENCE [LARGE SCALE GENOMIC DNA]</scope>
    <source>
        <strain evidence="3">wild</strain>
    </source>
</reference>
<dbReference type="OrthoDB" id="6043737at2759"/>
<feature type="compositionally biased region" description="Basic residues" evidence="1">
    <location>
        <begin position="24"/>
        <end position="36"/>
    </location>
</feature>
<dbReference type="EMBL" id="CACVKT020002574">
    <property type="protein sequence ID" value="CAC5378433.1"/>
    <property type="molecule type" value="Genomic_DNA"/>
</dbReference>
<feature type="region of interest" description="Disordered" evidence="1">
    <location>
        <begin position="24"/>
        <end position="88"/>
    </location>
</feature>
<dbReference type="PANTHER" id="PTHR34718">
    <property type="entry name" value="PHD-TYPE DOMAIN-CONTAINING PROTEIN"/>
    <property type="match status" value="1"/>
</dbReference>
<keyword evidence="3" id="KW-1185">Reference proteome</keyword>
<organism evidence="2 3">
    <name type="scientific">Mytilus coruscus</name>
    <name type="common">Sea mussel</name>
    <dbReference type="NCBI Taxonomy" id="42192"/>
    <lineage>
        <taxon>Eukaryota</taxon>
        <taxon>Metazoa</taxon>
        <taxon>Spiralia</taxon>
        <taxon>Lophotrochozoa</taxon>
        <taxon>Mollusca</taxon>
        <taxon>Bivalvia</taxon>
        <taxon>Autobranchia</taxon>
        <taxon>Pteriomorphia</taxon>
        <taxon>Mytilida</taxon>
        <taxon>Mytiloidea</taxon>
        <taxon>Mytilidae</taxon>
        <taxon>Mytilinae</taxon>
        <taxon>Mytilus</taxon>
    </lineage>
</organism>
<dbReference type="PANTHER" id="PTHR34718:SF2">
    <property type="entry name" value="PHD-TYPE DOMAIN-CONTAINING PROTEIN"/>
    <property type="match status" value="1"/>
</dbReference>
<dbReference type="Proteomes" id="UP000507470">
    <property type="component" value="Unassembled WGS sequence"/>
</dbReference>
<evidence type="ECO:0000313" key="2">
    <source>
        <dbReference type="EMBL" id="CAC5378433.1"/>
    </source>
</evidence>
<evidence type="ECO:0000313" key="3">
    <source>
        <dbReference type="Proteomes" id="UP000507470"/>
    </source>
</evidence>
<evidence type="ECO:0000256" key="1">
    <source>
        <dbReference type="SAM" id="MobiDB-lite"/>
    </source>
</evidence>
<proteinExistence type="predicted"/>
<evidence type="ECO:0008006" key="4">
    <source>
        <dbReference type="Google" id="ProtNLM"/>
    </source>
</evidence>